<dbReference type="InterPro" id="IPR036322">
    <property type="entry name" value="WD40_repeat_dom_sf"/>
</dbReference>
<protein>
    <submittedName>
        <fullName evidence="4">Uncharacterized protein</fullName>
    </submittedName>
</protein>
<reference evidence="4 5" key="1">
    <citation type="journal article" date="2017" name="Genome Biol. Evol.">
        <title>Phytophthora megakarya and P. palmivora, closely related causal agents of cacao black pod rot, underwent increases in genome sizes and gene numbers by different mechanisms.</title>
        <authorList>
            <person name="Ali S.S."/>
            <person name="Shao J."/>
            <person name="Lary D.J."/>
            <person name="Kronmiller B."/>
            <person name="Shen D."/>
            <person name="Strem M.D."/>
            <person name="Amoako-Attah I."/>
            <person name="Akrofi A.Y."/>
            <person name="Begoude B.A."/>
            <person name="Ten Hoopen G.M."/>
            <person name="Coulibaly K."/>
            <person name="Kebe B.I."/>
            <person name="Melnick R.L."/>
            <person name="Guiltinan M.J."/>
            <person name="Tyler B.M."/>
            <person name="Meinhardt L.W."/>
            <person name="Bailey B.A."/>
        </authorList>
    </citation>
    <scope>NUCLEOTIDE SEQUENCE [LARGE SCALE GENOMIC DNA]</scope>
    <source>
        <strain evidence="5">sbr112.9</strain>
    </source>
</reference>
<dbReference type="PROSITE" id="PS50082">
    <property type="entry name" value="WD_REPEATS_2"/>
    <property type="match status" value="1"/>
</dbReference>
<dbReference type="InterPro" id="IPR001680">
    <property type="entry name" value="WD40_rpt"/>
</dbReference>
<gene>
    <name evidence="4" type="ORF">PHPALM_9279</name>
</gene>
<sequence length="356" mass="39500">MDTTDAPQLIEHVNQSVTFTPNDTKWIPGSARFVALGIYPKATGALTIYGLQQGELKTHAVYEKPHGLKCGTFGASSLEDRHLATGDYGGVMSVWDLEKPDVPVYSAQAHKSIVNAIDGCGGQNIGSGAPEIVTGGRDGCIRVWDVRVPEPVVTLAPKEQDTARDCWTVCFGNSYNDVERCVVGGYDNGDIKMFDLRTNSLRWETNCQNGVVNVQFDRKDIEMNKLLVTTLESKFRVYDLRTFHPEQGFACMTEKAHKSTIWQGRFLPQNRDLFMTGGGNGGFNLYKYHYPLSRTAKDADGRLYGVCGTVELLNSRVLSTQPIVSMDWSPDREGLCTLACLDQTVRVYIVTKTNKY</sequence>
<dbReference type="PANTHER" id="PTHR10971">
    <property type="entry name" value="MRNA EXPORT FACTOR AND BUB3"/>
    <property type="match status" value="1"/>
</dbReference>
<comment type="caution">
    <text evidence="4">The sequence shown here is derived from an EMBL/GenBank/DDBJ whole genome shotgun (WGS) entry which is preliminary data.</text>
</comment>
<evidence type="ECO:0000256" key="2">
    <source>
        <dbReference type="ARBA" id="ARBA00022737"/>
    </source>
</evidence>
<name>A0A2P4Y7P6_9STRA</name>
<dbReference type="Pfam" id="PF00400">
    <property type="entry name" value="WD40"/>
    <property type="match status" value="1"/>
</dbReference>
<organism evidence="4 5">
    <name type="scientific">Phytophthora palmivora</name>
    <dbReference type="NCBI Taxonomy" id="4796"/>
    <lineage>
        <taxon>Eukaryota</taxon>
        <taxon>Sar</taxon>
        <taxon>Stramenopiles</taxon>
        <taxon>Oomycota</taxon>
        <taxon>Peronosporomycetes</taxon>
        <taxon>Peronosporales</taxon>
        <taxon>Peronosporaceae</taxon>
        <taxon>Phytophthora</taxon>
    </lineage>
</organism>
<dbReference type="PROSITE" id="PS00678">
    <property type="entry name" value="WD_REPEATS_1"/>
    <property type="match status" value="1"/>
</dbReference>
<dbReference type="OrthoDB" id="10248252at2759"/>
<dbReference type="FunFam" id="2.130.10.10:FF:000920">
    <property type="entry name" value="WD repeat-containing protein 92"/>
    <property type="match status" value="1"/>
</dbReference>
<proteinExistence type="predicted"/>
<accession>A0A2P4Y7P6</accession>
<dbReference type="AlphaFoldDB" id="A0A2P4Y7P6"/>
<dbReference type="SMART" id="SM00320">
    <property type="entry name" value="WD40"/>
    <property type="match status" value="4"/>
</dbReference>
<feature type="repeat" description="WD" evidence="3">
    <location>
        <begin position="132"/>
        <end position="154"/>
    </location>
</feature>
<dbReference type="Proteomes" id="UP000237271">
    <property type="component" value="Unassembled WGS sequence"/>
</dbReference>
<dbReference type="SUPFAM" id="SSF50978">
    <property type="entry name" value="WD40 repeat-like"/>
    <property type="match status" value="1"/>
</dbReference>
<dbReference type="EMBL" id="NCKW01004995">
    <property type="protein sequence ID" value="POM73834.1"/>
    <property type="molecule type" value="Genomic_DNA"/>
</dbReference>
<dbReference type="Gene3D" id="2.130.10.10">
    <property type="entry name" value="YVTN repeat-like/Quinoprotein amine dehydrogenase"/>
    <property type="match status" value="1"/>
</dbReference>
<evidence type="ECO:0000313" key="4">
    <source>
        <dbReference type="EMBL" id="POM73834.1"/>
    </source>
</evidence>
<evidence type="ECO:0000313" key="5">
    <source>
        <dbReference type="Proteomes" id="UP000237271"/>
    </source>
</evidence>
<keyword evidence="2" id="KW-0677">Repeat</keyword>
<evidence type="ECO:0000256" key="3">
    <source>
        <dbReference type="PROSITE-ProRule" id="PRU00221"/>
    </source>
</evidence>
<keyword evidence="1 3" id="KW-0853">WD repeat</keyword>
<keyword evidence="5" id="KW-1185">Reference proteome</keyword>
<dbReference type="InterPro" id="IPR019775">
    <property type="entry name" value="WD40_repeat_CS"/>
</dbReference>
<dbReference type="InterPro" id="IPR015943">
    <property type="entry name" value="WD40/YVTN_repeat-like_dom_sf"/>
</dbReference>
<evidence type="ECO:0000256" key="1">
    <source>
        <dbReference type="ARBA" id="ARBA00022574"/>
    </source>
</evidence>